<evidence type="ECO:0000256" key="2">
    <source>
        <dbReference type="ARBA" id="ARBA00009677"/>
    </source>
</evidence>
<dbReference type="NCBIfam" id="TIGR01395">
    <property type="entry name" value="FlgC"/>
    <property type="match status" value="1"/>
</dbReference>
<dbReference type="PROSITE" id="PS00588">
    <property type="entry name" value="FLAGELLA_BB_ROD"/>
    <property type="match status" value="1"/>
</dbReference>
<organism evidence="9 10">
    <name type="scientific">Neptunomonas qingdaonensis</name>
    <dbReference type="NCBI Taxonomy" id="1045558"/>
    <lineage>
        <taxon>Bacteria</taxon>
        <taxon>Pseudomonadati</taxon>
        <taxon>Pseudomonadota</taxon>
        <taxon>Gammaproteobacteria</taxon>
        <taxon>Oceanospirillales</taxon>
        <taxon>Oceanospirillaceae</taxon>
        <taxon>Neptunomonas</taxon>
    </lineage>
</organism>
<keyword evidence="10" id="KW-1185">Reference proteome</keyword>
<dbReference type="InterPro" id="IPR019776">
    <property type="entry name" value="Flagellar_basal_body_rod_CS"/>
</dbReference>
<dbReference type="Pfam" id="PF06429">
    <property type="entry name" value="Flg_bbr_C"/>
    <property type="match status" value="1"/>
</dbReference>
<dbReference type="PANTHER" id="PTHR30435">
    <property type="entry name" value="FLAGELLAR PROTEIN"/>
    <property type="match status" value="1"/>
</dbReference>
<feature type="domain" description="Flagellar basal body rod protein N-terminal" evidence="7">
    <location>
        <begin position="9"/>
        <end position="32"/>
    </location>
</feature>
<dbReference type="InterPro" id="IPR006299">
    <property type="entry name" value="FlgC"/>
</dbReference>
<evidence type="ECO:0000256" key="4">
    <source>
        <dbReference type="ARBA" id="ARBA00023143"/>
    </source>
</evidence>
<evidence type="ECO:0000256" key="6">
    <source>
        <dbReference type="RuleBase" id="RU362062"/>
    </source>
</evidence>
<dbReference type="Proteomes" id="UP000198623">
    <property type="component" value="Unassembled WGS sequence"/>
</dbReference>
<evidence type="ECO:0000256" key="3">
    <source>
        <dbReference type="ARBA" id="ARBA00017941"/>
    </source>
</evidence>
<dbReference type="STRING" id="1045558.SAMN05216175_102236"/>
<keyword evidence="9" id="KW-0282">Flagellum</keyword>
<comment type="subunit">
    <text evidence="5 6">The basal body constitutes a major portion of the flagellar organelle and consists of four rings (L,P,S, and M) mounted on a central rod. The rod consists of about 26 subunits of FlgG in the distal portion, and FlgB, FlgC and FlgF are thought to build up the proximal portion of the rod with about 6 subunits each.</text>
</comment>
<comment type="similarity">
    <text evidence="2">Belongs to the flagella basal body rod proteins family.</text>
</comment>
<dbReference type="GO" id="GO:0071978">
    <property type="term" value="P:bacterial-type flagellum-dependent swarming motility"/>
    <property type="evidence" value="ECO:0007669"/>
    <property type="project" value="TreeGrafter"/>
</dbReference>
<protein>
    <recommendedName>
        <fullName evidence="3 6">Flagellar basal-body rod protein FlgC</fullName>
    </recommendedName>
</protein>
<keyword evidence="4 6" id="KW-0975">Bacterial flagellum</keyword>
<feature type="domain" description="Flagellar basal-body/hook protein C-terminal" evidence="8">
    <location>
        <begin position="98"/>
        <end position="142"/>
    </location>
</feature>
<dbReference type="EMBL" id="FOOU01000002">
    <property type="protein sequence ID" value="SFF97667.1"/>
    <property type="molecule type" value="Genomic_DNA"/>
</dbReference>
<dbReference type="InterPro" id="IPR001444">
    <property type="entry name" value="Flag_bb_rod_N"/>
</dbReference>
<evidence type="ECO:0000256" key="1">
    <source>
        <dbReference type="ARBA" id="ARBA00004117"/>
    </source>
</evidence>
<proteinExistence type="inferred from homology"/>
<dbReference type="InterPro" id="IPR010930">
    <property type="entry name" value="Flg_bb/hook_C_dom"/>
</dbReference>
<dbReference type="RefSeq" id="WP_090724810.1">
    <property type="nucleotide sequence ID" value="NZ_FOOU01000002.1"/>
</dbReference>
<accession>A0A1I2N7F6</accession>
<name>A0A1I2N7F6_9GAMM</name>
<gene>
    <name evidence="9" type="ORF">SAMN05216175_102236</name>
</gene>
<evidence type="ECO:0000313" key="9">
    <source>
        <dbReference type="EMBL" id="SFF97667.1"/>
    </source>
</evidence>
<dbReference type="Pfam" id="PF00460">
    <property type="entry name" value="Flg_bb_rod"/>
    <property type="match status" value="1"/>
</dbReference>
<sequence length="144" mass="15627">MSLANIFHIAGSAMSAQTIRLNTTASNMANADSVSSSVDQTYRARKPVFALQEPSLEQVTNMDSGLLPGQGVQVKGIVESQAPLRTEYNPSHPLADEKGYVHYPNVNVVEEMADMISASRSFQINAEIMNTAKQMVQRALTLGQ</sequence>
<dbReference type="GO" id="GO:0030694">
    <property type="term" value="C:bacterial-type flagellum basal body, rod"/>
    <property type="evidence" value="ECO:0007669"/>
    <property type="project" value="UniProtKB-UniRule"/>
</dbReference>
<keyword evidence="9" id="KW-0966">Cell projection</keyword>
<evidence type="ECO:0000259" key="8">
    <source>
        <dbReference type="Pfam" id="PF06429"/>
    </source>
</evidence>
<evidence type="ECO:0000259" key="7">
    <source>
        <dbReference type="Pfam" id="PF00460"/>
    </source>
</evidence>
<evidence type="ECO:0000256" key="5">
    <source>
        <dbReference type="ARBA" id="ARBA00025933"/>
    </source>
</evidence>
<dbReference type="OrthoDB" id="9794148at2"/>
<evidence type="ECO:0000313" key="10">
    <source>
        <dbReference type="Proteomes" id="UP000198623"/>
    </source>
</evidence>
<reference evidence="10" key="1">
    <citation type="submission" date="2016-10" db="EMBL/GenBank/DDBJ databases">
        <authorList>
            <person name="Varghese N."/>
            <person name="Submissions S."/>
        </authorList>
    </citation>
    <scope>NUCLEOTIDE SEQUENCE [LARGE SCALE GENOMIC DNA]</scope>
    <source>
        <strain evidence="10">CGMCC 1.10971</strain>
    </source>
</reference>
<comment type="subcellular location">
    <subcellularLocation>
        <location evidence="1 6">Bacterial flagellum basal body</location>
    </subcellularLocation>
</comment>
<keyword evidence="9" id="KW-0969">Cilium</keyword>
<dbReference type="AlphaFoldDB" id="A0A1I2N7F6"/>
<dbReference type="PANTHER" id="PTHR30435:SF29">
    <property type="entry name" value="FLAGELLAR BASAL-BODY ROD PROTEIN FLGC"/>
    <property type="match status" value="1"/>
</dbReference>